<evidence type="ECO:0000313" key="2">
    <source>
        <dbReference type="EMBL" id="MBJ7593850.1"/>
    </source>
</evidence>
<feature type="domain" description="DUF1990" evidence="1">
    <location>
        <begin position="37"/>
        <end position="182"/>
    </location>
</feature>
<name>A0A2W5Z6E5_9BACT</name>
<dbReference type="AlphaFoldDB" id="A0A2W5Z6E5"/>
<gene>
    <name evidence="3" type="ORF">DLM65_13125</name>
    <name evidence="2" type="ORF">JF886_03145</name>
</gene>
<dbReference type="EMBL" id="QHBU01000257">
    <property type="protein sequence ID" value="PZR78445.1"/>
    <property type="molecule type" value="Genomic_DNA"/>
</dbReference>
<reference evidence="3" key="2">
    <citation type="submission" date="2018-05" db="EMBL/GenBank/DDBJ databases">
        <authorList>
            <person name="Ferrari B."/>
        </authorList>
    </citation>
    <scope>NUCLEOTIDE SEQUENCE</scope>
    <source>
        <strain evidence="3">RRmetagenome_bin12</strain>
    </source>
</reference>
<evidence type="ECO:0000313" key="5">
    <source>
        <dbReference type="Proteomes" id="UP000606991"/>
    </source>
</evidence>
<dbReference type="EMBL" id="JAEKNS010000038">
    <property type="protein sequence ID" value="MBJ7593850.1"/>
    <property type="molecule type" value="Genomic_DNA"/>
</dbReference>
<accession>A0A2W5Z6E5</accession>
<dbReference type="InterPro" id="IPR018960">
    <property type="entry name" value="DUF1990"/>
</dbReference>
<proteinExistence type="predicted"/>
<organism evidence="3 4">
    <name type="scientific">Candidatus Aeolococcus gillhamiae</name>
    <dbReference type="NCBI Taxonomy" id="3127015"/>
    <lineage>
        <taxon>Bacteria</taxon>
        <taxon>Bacillati</taxon>
        <taxon>Candidatus Dormiibacterota</taxon>
        <taxon>Candidatus Dormibacteria</taxon>
        <taxon>Candidatus Aeolococcales</taxon>
        <taxon>Candidatus Aeolococcaceae</taxon>
        <taxon>Candidatus Aeolococcus</taxon>
    </lineage>
</organism>
<evidence type="ECO:0000313" key="3">
    <source>
        <dbReference type="EMBL" id="PZR78445.1"/>
    </source>
</evidence>
<evidence type="ECO:0000313" key="4">
    <source>
        <dbReference type="Proteomes" id="UP000248724"/>
    </source>
</evidence>
<dbReference type="Pfam" id="PF09348">
    <property type="entry name" value="DUF1990"/>
    <property type="match status" value="1"/>
</dbReference>
<comment type="caution">
    <text evidence="3">The sequence shown here is derived from an EMBL/GenBank/DDBJ whole genome shotgun (WGS) entry which is preliminary data.</text>
</comment>
<accession>A0A934K0Y3</accession>
<dbReference type="RefSeq" id="WP_337309528.1">
    <property type="nucleotide sequence ID" value="NZ_JAEKNS010000038.1"/>
</dbReference>
<dbReference type="Proteomes" id="UP000606991">
    <property type="component" value="Unassembled WGS sequence"/>
</dbReference>
<reference evidence="2 5" key="3">
    <citation type="submission" date="2020-10" db="EMBL/GenBank/DDBJ databases">
        <title>Ca. Dormibacterota MAGs.</title>
        <authorList>
            <person name="Montgomery K."/>
        </authorList>
    </citation>
    <scope>NUCLEOTIDE SEQUENCE [LARGE SCALE GENOMIC DNA]</scope>
    <source>
        <strain evidence="2">SC8812_S17_18</strain>
    </source>
</reference>
<protein>
    <submittedName>
        <fullName evidence="2">DUF1990 family protein</fullName>
    </submittedName>
</protein>
<sequence>MSRRDRLLGPPRVRRRLAALARAPINFDPGDLQHASAATGWKIDDLCQDLGSEPPGDPVPGGTWELARALLRGYAFADPSIVRAYYDPDVPLMGRTLLLKLRALGLLHVYAGVRVSEVRDATQSHDGRDVRLWGWSYRTLQGHVEEGQMDWEVWKWRDTGVVEFRVHAVWRRAAVPNPVVRVGVAVLRAHERALFLASTARRMRVFTALAARADDSPAVVREAARQLSARGGDDVDITAEELEEALREVRAPST</sequence>
<reference evidence="3 4" key="1">
    <citation type="journal article" date="2017" name="Nature">
        <title>Atmospheric trace gases support primary production in Antarctic desert surface soil.</title>
        <authorList>
            <person name="Ji M."/>
            <person name="Greening C."/>
            <person name="Vanwonterghem I."/>
            <person name="Carere C.R."/>
            <person name="Bay S.K."/>
            <person name="Steen J.A."/>
            <person name="Montgomery K."/>
            <person name="Lines T."/>
            <person name="Beardall J."/>
            <person name="van Dorst J."/>
            <person name="Snape I."/>
            <person name="Stott M.B."/>
            <person name="Hugenholtz P."/>
            <person name="Ferrari B.C."/>
        </authorList>
    </citation>
    <scope>NUCLEOTIDE SEQUENCE [LARGE SCALE GENOMIC DNA]</scope>
    <source>
        <strain evidence="3">RRmetagenome_bin12</strain>
    </source>
</reference>
<dbReference type="Proteomes" id="UP000248724">
    <property type="component" value="Unassembled WGS sequence"/>
</dbReference>
<evidence type="ECO:0000259" key="1">
    <source>
        <dbReference type="Pfam" id="PF09348"/>
    </source>
</evidence>